<dbReference type="EMBL" id="CM046113">
    <property type="protein sequence ID" value="KAI8420831.1"/>
    <property type="molecule type" value="Genomic_DNA"/>
</dbReference>
<accession>A0ACC0J9N1</accession>
<organism evidence="1 2">
    <name type="scientific">Choristoneura fumiferana</name>
    <name type="common">Spruce budworm moth</name>
    <name type="synonym">Archips fumiferana</name>
    <dbReference type="NCBI Taxonomy" id="7141"/>
    <lineage>
        <taxon>Eukaryota</taxon>
        <taxon>Metazoa</taxon>
        <taxon>Ecdysozoa</taxon>
        <taxon>Arthropoda</taxon>
        <taxon>Hexapoda</taxon>
        <taxon>Insecta</taxon>
        <taxon>Pterygota</taxon>
        <taxon>Neoptera</taxon>
        <taxon>Endopterygota</taxon>
        <taxon>Lepidoptera</taxon>
        <taxon>Glossata</taxon>
        <taxon>Ditrysia</taxon>
        <taxon>Tortricoidea</taxon>
        <taxon>Tortricidae</taxon>
        <taxon>Tortricinae</taxon>
        <taxon>Choristoneura</taxon>
    </lineage>
</organism>
<name>A0ACC0J9N1_CHOFU</name>
<comment type="caution">
    <text evidence="1">The sequence shown here is derived from an EMBL/GenBank/DDBJ whole genome shotgun (WGS) entry which is preliminary data.</text>
</comment>
<evidence type="ECO:0000313" key="2">
    <source>
        <dbReference type="Proteomes" id="UP001064048"/>
    </source>
</evidence>
<keyword evidence="2" id="KW-1185">Reference proteome</keyword>
<evidence type="ECO:0000313" key="1">
    <source>
        <dbReference type="EMBL" id="KAI8420831.1"/>
    </source>
</evidence>
<sequence>MNYGKVHRFLLRTIASRGVLSMVETEEAVQKFSDNNEISIDNLVKEINEKIKPLHQQIKISNDELTDEQVVVFICLGHDEATKSQNVFSAMELEYFRLLLEEIMSIETRQITGILAMNLVNRLKTSSFTKTHGQKLLDTWCRMRYLDKDENNYALGMRAIHEFQTYLRQNMPDTIEECFLCKEIVFRGYNCPSCAKAVHTRCLNRYLDKVQKWPCCKADFSESQLERLNAESSRITQTQVLDETSQQSAEYNTIVGNTQDLSQDVEMTQDLFPEITSDLMPEISQEMLQELSQEEIPEVSQRVTRKRKRN</sequence>
<dbReference type="Proteomes" id="UP001064048">
    <property type="component" value="Chromosome 13"/>
</dbReference>
<gene>
    <name evidence="1" type="ORF">MSG28_008032</name>
</gene>
<proteinExistence type="predicted"/>
<protein>
    <submittedName>
        <fullName evidence="1">Uncharacterized protein</fullName>
    </submittedName>
</protein>
<reference evidence="1 2" key="1">
    <citation type="journal article" date="2022" name="Genome Biol. Evol.">
        <title>The Spruce Budworm Genome: Reconstructing the Evolutionary History of Antifreeze Proteins.</title>
        <authorList>
            <person name="Beliveau C."/>
            <person name="Gagne P."/>
            <person name="Picq S."/>
            <person name="Vernygora O."/>
            <person name="Keeling C.I."/>
            <person name="Pinkney K."/>
            <person name="Doucet D."/>
            <person name="Wen F."/>
            <person name="Johnston J.S."/>
            <person name="Maaroufi H."/>
            <person name="Boyle B."/>
            <person name="Laroche J."/>
            <person name="Dewar K."/>
            <person name="Juretic N."/>
            <person name="Blackburn G."/>
            <person name="Nisole A."/>
            <person name="Brunet B."/>
            <person name="Brandao M."/>
            <person name="Lumley L."/>
            <person name="Duan J."/>
            <person name="Quan G."/>
            <person name="Lucarotti C.J."/>
            <person name="Roe A.D."/>
            <person name="Sperling F.A.H."/>
            <person name="Levesque R.C."/>
            <person name="Cusson M."/>
        </authorList>
    </citation>
    <scope>NUCLEOTIDE SEQUENCE [LARGE SCALE GENOMIC DNA]</scope>
    <source>
        <strain evidence="1">Glfc:IPQL:Cfum</strain>
    </source>
</reference>